<accession>A0ABQ4Z8J5</accession>
<dbReference type="PANTHER" id="PTHR33067">
    <property type="entry name" value="RNA-DIRECTED DNA POLYMERASE-RELATED"/>
    <property type="match status" value="1"/>
</dbReference>
<reference evidence="1" key="2">
    <citation type="submission" date="2022-01" db="EMBL/GenBank/DDBJ databases">
        <authorList>
            <person name="Yamashiro T."/>
            <person name="Shiraishi A."/>
            <person name="Satake H."/>
            <person name="Nakayama K."/>
        </authorList>
    </citation>
    <scope>NUCLEOTIDE SEQUENCE</scope>
</reference>
<dbReference type="PANTHER" id="PTHR33067:SF35">
    <property type="entry name" value="ASPARTIC PEPTIDASE DDI1-TYPE DOMAIN-CONTAINING PROTEIN"/>
    <property type="match status" value="1"/>
</dbReference>
<evidence type="ECO:0000313" key="1">
    <source>
        <dbReference type="EMBL" id="GJS86061.1"/>
    </source>
</evidence>
<keyword evidence="2" id="KW-1185">Reference proteome</keyword>
<dbReference type="InterPro" id="IPR021109">
    <property type="entry name" value="Peptidase_aspartic_dom_sf"/>
</dbReference>
<protein>
    <submittedName>
        <fullName evidence="1">Transposon ty3-I gag-pol polyprotein</fullName>
    </submittedName>
</protein>
<dbReference type="Proteomes" id="UP001151760">
    <property type="component" value="Unassembled WGS sequence"/>
</dbReference>
<sequence length="151" mass="17069">MPVKSALANLGASINLMSHSLFLKLGILKLKPTRMSIQLADRLVKYPIGVCEHLLVKIDKFIFPVDFVLLEIDEDTSVPIILGRPFLAMARAVIDVHDGKLSLRVCEERVAFNIGKSMKFASSQDDYLYFADHTDEMVQEQLDDTLDPDRY</sequence>
<gene>
    <name evidence="1" type="ORF">Tco_0752602</name>
</gene>
<comment type="caution">
    <text evidence="1">The sequence shown here is derived from an EMBL/GenBank/DDBJ whole genome shotgun (WGS) entry which is preliminary data.</text>
</comment>
<dbReference type="Gene3D" id="2.40.70.10">
    <property type="entry name" value="Acid Proteases"/>
    <property type="match status" value="1"/>
</dbReference>
<proteinExistence type="predicted"/>
<name>A0ABQ4Z8J5_9ASTR</name>
<organism evidence="1 2">
    <name type="scientific">Tanacetum coccineum</name>
    <dbReference type="NCBI Taxonomy" id="301880"/>
    <lineage>
        <taxon>Eukaryota</taxon>
        <taxon>Viridiplantae</taxon>
        <taxon>Streptophyta</taxon>
        <taxon>Embryophyta</taxon>
        <taxon>Tracheophyta</taxon>
        <taxon>Spermatophyta</taxon>
        <taxon>Magnoliopsida</taxon>
        <taxon>eudicotyledons</taxon>
        <taxon>Gunneridae</taxon>
        <taxon>Pentapetalae</taxon>
        <taxon>asterids</taxon>
        <taxon>campanulids</taxon>
        <taxon>Asterales</taxon>
        <taxon>Asteraceae</taxon>
        <taxon>Asteroideae</taxon>
        <taxon>Anthemideae</taxon>
        <taxon>Anthemidinae</taxon>
        <taxon>Tanacetum</taxon>
    </lineage>
</organism>
<dbReference type="EMBL" id="BQNB010011096">
    <property type="protein sequence ID" value="GJS86061.1"/>
    <property type="molecule type" value="Genomic_DNA"/>
</dbReference>
<dbReference type="CDD" id="cd00303">
    <property type="entry name" value="retropepsin_like"/>
    <property type="match status" value="1"/>
</dbReference>
<evidence type="ECO:0000313" key="2">
    <source>
        <dbReference type="Proteomes" id="UP001151760"/>
    </source>
</evidence>
<reference evidence="1" key="1">
    <citation type="journal article" date="2022" name="Int. J. Mol. Sci.">
        <title>Draft Genome of Tanacetum Coccineum: Genomic Comparison of Closely Related Tanacetum-Family Plants.</title>
        <authorList>
            <person name="Yamashiro T."/>
            <person name="Shiraishi A."/>
            <person name="Nakayama K."/>
            <person name="Satake H."/>
        </authorList>
    </citation>
    <scope>NUCLEOTIDE SEQUENCE</scope>
</reference>